<dbReference type="Proteomes" id="UP000286097">
    <property type="component" value="Unassembled WGS sequence"/>
</dbReference>
<feature type="transmembrane region" description="Helical" evidence="2">
    <location>
        <begin position="227"/>
        <end position="245"/>
    </location>
</feature>
<feature type="domain" description="Sulfatase N-terminal" evidence="3">
    <location>
        <begin position="327"/>
        <end position="655"/>
    </location>
</feature>
<dbReference type="InterPro" id="IPR000917">
    <property type="entry name" value="Sulfatase_N"/>
</dbReference>
<dbReference type="PANTHER" id="PTHR43751">
    <property type="entry name" value="SULFATASE"/>
    <property type="match status" value="1"/>
</dbReference>
<accession>A0A3R7W485</accession>
<dbReference type="SUPFAM" id="SSF53649">
    <property type="entry name" value="Alkaline phosphatase-like"/>
    <property type="match status" value="1"/>
</dbReference>
<dbReference type="CDD" id="cd16015">
    <property type="entry name" value="LTA_synthase"/>
    <property type="match status" value="1"/>
</dbReference>
<evidence type="ECO:0000313" key="5">
    <source>
        <dbReference type="Proteomes" id="UP000286097"/>
    </source>
</evidence>
<evidence type="ECO:0000313" key="4">
    <source>
        <dbReference type="EMBL" id="RQM10672.1"/>
    </source>
</evidence>
<feature type="modified residue" description="3-oxoalanine (Ser)" evidence="1">
    <location>
        <position position="385"/>
    </location>
</feature>
<evidence type="ECO:0000256" key="2">
    <source>
        <dbReference type="SAM" id="Phobius"/>
    </source>
</evidence>
<dbReference type="InterPro" id="IPR017850">
    <property type="entry name" value="Alkaline_phosphatase_core_sf"/>
</dbReference>
<feature type="transmembrane region" description="Helical" evidence="2">
    <location>
        <begin position="129"/>
        <end position="149"/>
    </location>
</feature>
<dbReference type="AlphaFoldDB" id="A0A3R7W485"/>
<dbReference type="Gene3D" id="3.40.720.10">
    <property type="entry name" value="Alkaline Phosphatase, subunit A"/>
    <property type="match status" value="1"/>
</dbReference>
<comment type="caution">
    <text evidence="4">The sequence shown here is derived from an EMBL/GenBank/DDBJ whole genome shotgun (WGS) entry which is preliminary data.</text>
</comment>
<dbReference type="EMBL" id="QKXF01000555">
    <property type="protein sequence ID" value="RQM10672.1"/>
    <property type="molecule type" value="Genomic_DNA"/>
</dbReference>
<dbReference type="VEuPathDB" id="FungiDB:DD237_008574"/>
<proteinExistence type="predicted"/>
<dbReference type="PANTHER" id="PTHR43751:SF3">
    <property type="entry name" value="SULFATASE N-TERMINAL DOMAIN-CONTAINING PROTEIN"/>
    <property type="match status" value="1"/>
</dbReference>
<protein>
    <recommendedName>
        <fullName evidence="3">Sulfatase N-terminal domain-containing protein</fullName>
    </recommendedName>
</protein>
<sequence length="766" mass="87640">MYGDANDNTFGTKVQVTTLGFMEDFVCTTYLGFTLWAFDLVKQAIQKHFKYQGGRDYADFQKQKRLARLASRIVTFAVSWPLSFVMMMPFVCDILLVRHKQLRFSMDILLYAYHERAFIREAPISKEEFHAAFLHLFFMAVAATFIATVRSKTRWADLSNWNPMHLVVNFTTLRLSRFSTKSIQHNGQSYEKVQSIGDASHRPVTPTTFDTNYVNELTTPDKRRLQIAILFITLIAFPLFVVGASRSSSALVAYSALNMTLNQVLMQALLPVSTRKYNQSSLRPWTKTFIHTQTEEHELFGNSLFRRTLGFRGDLAFNVTIDSDDSPNVILIALEAARFHNSRYLVGESDPSNLFKGTNITISPNFDKWAKRGISFSNMWSSHPSSRGLESVLFGQVPYNHKVTTGIAGGRADTKPSGLPQLFLAKEYETFFMTGAGLGHDQWNIFLAAHGFETVYALEQMKALAESDLGIRPDEWLGPAWRQLGWGVHDDLNFQLLGNLLVNKTKEQNERMAKGEPKKPLFLMQYTVSSHEPFRQRPKWYADMKKPDFSALYAGHDRRNVIKNYMEIQYFVDMELGNFMDRMEQEGILNNTIVVIFGDHGRGVEYVNSDMRDVSVTRVPATIIAEGRLGKYAGLIIDDATEHYDLLNTLADITGLPDGGFLQHGVGRSLKRKAPFGERVVFSNNPIRKMAIVRGHERLQYDQDLDSVLLHNADTDHDMQVDLFPHLTTKEKKEWLEWRDIGRDISQYYIERWDNNCLFAVNCTNQ</sequence>
<dbReference type="InterPro" id="IPR052701">
    <property type="entry name" value="GAG_Ulvan_Degrading_Sulfatases"/>
</dbReference>
<evidence type="ECO:0000259" key="3">
    <source>
        <dbReference type="Pfam" id="PF00884"/>
    </source>
</evidence>
<name>A0A3R7W485_9STRA</name>
<keyword evidence="2" id="KW-1133">Transmembrane helix</keyword>
<evidence type="ECO:0000256" key="1">
    <source>
        <dbReference type="PIRSR" id="PIRSR600917-52"/>
    </source>
</evidence>
<organism evidence="4 5">
    <name type="scientific">Peronospora effusa</name>
    <dbReference type="NCBI Taxonomy" id="542832"/>
    <lineage>
        <taxon>Eukaryota</taxon>
        <taxon>Sar</taxon>
        <taxon>Stramenopiles</taxon>
        <taxon>Oomycota</taxon>
        <taxon>Peronosporomycetes</taxon>
        <taxon>Peronosporales</taxon>
        <taxon>Peronosporaceae</taxon>
        <taxon>Peronospora</taxon>
    </lineage>
</organism>
<gene>
    <name evidence="4" type="ORF">DD237_008574</name>
</gene>
<keyword evidence="2" id="KW-0472">Membrane</keyword>
<feature type="transmembrane region" description="Helical" evidence="2">
    <location>
        <begin position="73"/>
        <end position="97"/>
    </location>
</feature>
<dbReference type="Pfam" id="PF00884">
    <property type="entry name" value="Sulfatase"/>
    <property type="match status" value="1"/>
</dbReference>
<keyword evidence="2" id="KW-0812">Transmembrane</keyword>
<reference evidence="4 5" key="1">
    <citation type="submission" date="2018-06" db="EMBL/GenBank/DDBJ databases">
        <title>Comparative genomics of downy mildews reveals potential adaptations to biotrophy.</title>
        <authorList>
            <person name="Fletcher K."/>
            <person name="Klosterman S.J."/>
            <person name="Derevnina L."/>
            <person name="Martin F."/>
            <person name="Koike S."/>
            <person name="Reyes Chin-Wo S."/>
            <person name="Mou B."/>
            <person name="Michelmore R."/>
        </authorList>
    </citation>
    <scope>NUCLEOTIDE SEQUENCE [LARGE SCALE GENOMIC DNA]</scope>
    <source>
        <strain evidence="4 5">R13</strain>
    </source>
</reference>
<comment type="PTM">
    <text evidence="1">The conversion to 3-oxoalanine (also known as C-formylglycine, FGly), of a serine or cysteine residue in prokaryotes and of a cysteine residue in eukaryotes, is critical for catalytic activity.</text>
</comment>